<dbReference type="GO" id="GO:0009423">
    <property type="term" value="P:chorismate biosynthetic process"/>
    <property type="evidence" value="ECO:0007669"/>
    <property type="project" value="UniProtKB-UniRule"/>
</dbReference>
<feature type="binding site" evidence="7">
    <location>
        <position position="383"/>
    </location>
    <ligand>
        <name>phosphoenolpyruvate</name>
        <dbReference type="ChEBI" id="CHEBI:58702"/>
    </ligand>
</feature>
<dbReference type="CDD" id="cd01556">
    <property type="entry name" value="EPSP_synthase"/>
    <property type="match status" value="1"/>
</dbReference>
<dbReference type="GO" id="GO:0003866">
    <property type="term" value="F:3-phosphoshikimate 1-carboxyvinyltransferase activity"/>
    <property type="evidence" value="ECO:0007669"/>
    <property type="project" value="UniProtKB-UniRule"/>
</dbReference>
<comment type="caution">
    <text evidence="9">The sequence shown here is derived from an EMBL/GenBank/DDBJ whole genome shotgun (WGS) entry which is preliminary data.</text>
</comment>
<sequence length="404" mass="43443">MKVEIKKGKAKGFVEAPPSKSMAHRLLICAGLSEGVCTVHGISESEDVLATLDCLRAIGAEWSREGDRITVRGTDMRCASPADILRCRESGSTLRFFVPICLVSGANYVLSGSRSLMARPLGIYKILCDERGLIFSQDENSLMVKGPLKAGSYKLAGNVSSQFISGLLFALPLLEGDSSITITPPIESRSYINMTMAALQAFGVEASWKDENTIYIPGGQRYKASEAYVEGDYSNAAFFEALNVLGGDVEIGNLSPDSIQGDRVYGKMFSQLKEGTPILNVSDCPDLGPVLFAVAAAENGGVFSGTSRLKIKESDRGAVMAAELRKFGTSVTVYDDEIVIYPAKFGPPKEPLFGYNDHRIVMAEAVLLTATGGIIDGAEAVAKSFPEFFDKLKSLGIEVKRVEN</sequence>
<feature type="active site" description="Proton acceptor" evidence="7">
    <location>
        <position position="286"/>
    </location>
</feature>
<feature type="binding site" evidence="7">
    <location>
        <position position="161"/>
    </location>
    <ligand>
        <name>3-phosphoshikimate</name>
        <dbReference type="ChEBI" id="CHEBI:145989"/>
    </ligand>
</feature>
<evidence type="ECO:0000256" key="1">
    <source>
        <dbReference type="ARBA" id="ARBA00004811"/>
    </source>
</evidence>
<evidence type="ECO:0000256" key="3">
    <source>
        <dbReference type="ARBA" id="ARBA00022605"/>
    </source>
</evidence>
<keyword evidence="4 7" id="KW-0808">Transferase</keyword>
<protein>
    <recommendedName>
        <fullName evidence="7">3-phosphoshikimate 1-carboxyvinyltransferase</fullName>
        <ecNumber evidence="7">2.5.1.19</ecNumber>
    </recommendedName>
    <alternativeName>
        <fullName evidence="7">5-enolpyruvylshikimate-3-phosphate synthase</fullName>
        <shortName evidence="7">EPSP synthase</shortName>
        <shortName evidence="7">EPSPS</shortName>
    </alternativeName>
</protein>
<feature type="binding site" evidence="7">
    <location>
        <position position="20"/>
    </location>
    <ligand>
        <name>phosphoenolpyruvate</name>
        <dbReference type="ChEBI" id="CHEBI:58702"/>
    </ligand>
</feature>
<comment type="similarity">
    <text evidence="2 7">Belongs to the EPSP synthase family.</text>
</comment>
<reference evidence="9" key="1">
    <citation type="submission" date="2020-10" db="EMBL/GenBank/DDBJ databases">
        <authorList>
            <person name="Gilroy R."/>
        </authorList>
    </citation>
    <scope>NUCLEOTIDE SEQUENCE</scope>
    <source>
        <strain evidence="9">11300</strain>
    </source>
</reference>
<comment type="caution">
    <text evidence="7">Lacks conserved residue(s) required for the propagation of feature annotation.</text>
</comment>
<feature type="binding site" evidence="7">
    <location>
        <position position="91"/>
    </location>
    <ligand>
        <name>phosphoenolpyruvate</name>
        <dbReference type="ChEBI" id="CHEBI:58702"/>
    </ligand>
</feature>
<dbReference type="EC" id="2.5.1.19" evidence="7"/>
<dbReference type="InterPro" id="IPR013792">
    <property type="entry name" value="RNA3'P_cycl/enolpyr_Trfase_a/b"/>
</dbReference>
<dbReference type="HAMAP" id="MF_00210">
    <property type="entry name" value="EPSP_synth"/>
    <property type="match status" value="1"/>
</dbReference>
<gene>
    <name evidence="7" type="primary">aroA</name>
    <name evidence="9" type="ORF">IAD16_02685</name>
</gene>
<dbReference type="GO" id="GO:0005737">
    <property type="term" value="C:cytoplasm"/>
    <property type="evidence" value="ECO:0007669"/>
    <property type="project" value="UniProtKB-SubCell"/>
</dbReference>
<comment type="pathway">
    <text evidence="1 7">Metabolic intermediate biosynthesis; chorismate biosynthesis; chorismate from D-erythrose 4-phosphate and phosphoenolpyruvate: step 6/7.</text>
</comment>
<keyword evidence="3 7" id="KW-0028">Amino-acid biosynthesis</keyword>
<name>A0A9D1I318_9FIRM</name>
<evidence type="ECO:0000313" key="10">
    <source>
        <dbReference type="Proteomes" id="UP000824091"/>
    </source>
</evidence>
<evidence type="ECO:0000256" key="5">
    <source>
        <dbReference type="ARBA" id="ARBA00023141"/>
    </source>
</evidence>
<dbReference type="GO" id="GO:0008652">
    <property type="term" value="P:amino acid biosynthetic process"/>
    <property type="evidence" value="ECO:0007669"/>
    <property type="project" value="UniProtKB-KW"/>
</dbReference>
<dbReference type="SUPFAM" id="SSF55205">
    <property type="entry name" value="EPT/RTPC-like"/>
    <property type="match status" value="1"/>
</dbReference>
<feature type="binding site" evidence="7">
    <location>
        <position position="162"/>
    </location>
    <ligand>
        <name>phosphoenolpyruvate</name>
        <dbReference type="ChEBI" id="CHEBI:58702"/>
    </ligand>
</feature>
<dbReference type="PANTHER" id="PTHR21090:SF5">
    <property type="entry name" value="PENTAFUNCTIONAL AROM POLYPEPTIDE"/>
    <property type="match status" value="1"/>
</dbReference>
<dbReference type="InterPro" id="IPR006264">
    <property type="entry name" value="EPSP_synthase"/>
</dbReference>
<evidence type="ECO:0000259" key="8">
    <source>
        <dbReference type="Pfam" id="PF00275"/>
    </source>
</evidence>
<evidence type="ECO:0000256" key="2">
    <source>
        <dbReference type="ARBA" id="ARBA00009948"/>
    </source>
</evidence>
<feature type="binding site" evidence="7">
    <location>
        <position position="119"/>
    </location>
    <ligand>
        <name>phosphoenolpyruvate</name>
        <dbReference type="ChEBI" id="CHEBI:58702"/>
    </ligand>
</feature>
<organism evidence="9 10">
    <name type="scientific">Candidatus Fimisoma avicola</name>
    <dbReference type="NCBI Taxonomy" id="2840826"/>
    <lineage>
        <taxon>Bacteria</taxon>
        <taxon>Bacillati</taxon>
        <taxon>Bacillota</taxon>
        <taxon>Clostridia</taxon>
        <taxon>Eubacteriales</taxon>
        <taxon>Candidatus Fimisoma</taxon>
    </lineage>
</organism>
<dbReference type="InterPro" id="IPR001986">
    <property type="entry name" value="Enolpyruvate_Tfrase_dom"/>
</dbReference>
<feature type="binding site" evidence="7">
    <location>
        <position position="20"/>
    </location>
    <ligand>
        <name>3-phosphoshikimate</name>
        <dbReference type="ChEBI" id="CHEBI:145989"/>
    </ligand>
</feature>
<feature type="binding site" evidence="7">
    <location>
        <position position="316"/>
    </location>
    <ligand>
        <name>phosphoenolpyruvate</name>
        <dbReference type="ChEBI" id="CHEBI:58702"/>
    </ligand>
</feature>
<feature type="binding site" evidence="7">
    <location>
        <position position="25"/>
    </location>
    <ligand>
        <name>3-phosphoshikimate</name>
        <dbReference type="ChEBI" id="CHEBI:145989"/>
    </ligand>
</feature>
<comment type="subcellular location">
    <subcellularLocation>
        <location evidence="7">Cytoplasm</location>
    </subcellularLocation>
</comment>
<feature type="binding site" evidence="7">
    <location>
        <position position="162"/>
    </location>
    <ligand>
        <name>3-phosphoshikimate</name>
        <dbReference type="ChEBI" id="CHEBI:145989"/>
    </ligand>
</feature>
<comment type="catalytic activity">
    <reaction evidence="6">
        <text>3-phosphoshikimate + phosphoenolpyruvate = 5-O-(1-carboxyvinyl)-3-phosphoshikimate + phosphate</text>
        <dbReference type="Rhea" id="RHEA:21256"/>
        <dbReference type="ChEBI" id="CHEBI:43474"/>
        <dbReference type="ChEBI" id="CHEBI:57701"/>
        <dbReference type="ChEBI" id="CHEBI:58702"/>
        <dbReference type="ChEBI" id="CHEBI:145989"/>
        <dbReference type="EC" id="2.5.1.19"/>
    </reaction>
    <physiologicalReaction direction="left-to-right" evidence="6">
        <dbReference type="Rhea" id="RHEA:21257"/>
    </physiologicalReaction>
</comment>
<evidence type="ECO:0000256" key="7">
    <source>
        <dbReference type="HAMAP-Rule" id="MF_00210"/>
    </source>
</evidence>
<comment type="subunit">
    <text evidence="7">Monomer.</text>
</comment>
<dbReference type="EMBL" id="DVMO01000041">
    <property type="protein sequence ID" value="HIU27274.1"/>
    <property type="molecule type" value="Genomic_DNA"/>
</dbReference>
<feature type="binding site" evidence="7">
    <location>
        <position position="21"/>
    </location>
    <ligand>
        <name>3-phosphoshikimate</name>
        <dbReference type="ChEBI" id="CHEBI:145989"/>
    </ligand>
</feature>
<feature type="domain" description="Enolpyruvate transferase" evidence="8">
    <location>
        <begin position="8"/>
        <end position="392"/>
    </location>
</feature>
<dbReference type="Gene3D" id="3.65.10.10">
    <property type="entry name" value="Enolpyruvate transferase domain"/>
    <property type="match status" value="3"/>
</dbReference>
<proteinExistence type="inferred from homology"/>
<comment type="function">
    <text evidence="7">Catalyzes the transfer of the enolpyruvyl moiety of phosphoenolpyruvate (PEP) to the 5-hydroxyl of shikimate-3-phosphate (S3P) to produce enolpyruvyl shikimate-3-phosphate and inorganic phosphate.</text>
</comment>
<evidence type="ECO:0000313" key="9">
    <source>
        <dbReference type="EMBL" id="HIU27274.1"/>
    </source>
</evidence>
<keyword evidence="7" id="KW-0963">Cytoplasm</keyword>
<dbReference type="GO" id="GO:0009073">
    <property type="term" value="P:aromatic amino acid family biosynthetic process"/>
    <property type="evidence" value="ECO:0007669"/>
    <property type="project" value="UniProtKB-KW"/>
</dbReference>
<dbReference type="PIRSF" id="PIRSF000505">
    <property type="entry name" value="EPSPS"/>
    <property type="match status" value="1"/>
</dbReference>
<dbReference type="Proteomes" id="UP000824091">
    <property type="component" value="Unassembled WGS sequence"/>
</dbReference>
<evidence type="ECO:0000256" key="4">
    <source>
        <dbReference type="ARBA" id="ARBA00022679"/>
    </source>
</evidence>
<feature type="binding site" evidence="7">
    <location>
        <position position="188"/>
    </location>
    <ligand>
        <name>3-phosphoshikimate</name>
        <dbReference type="ChEBI" id="CHEBI:145989"/>
    </ligand>
</feature>
<reference evidence="9" key="2">
    <citation type="journal article" date="2021" name="PeerJ">
        <title>Extensive microbial diversity within the chicken gut microbiome revealed by metagenomics and culture.</title>
        <authorList>
            <person name="Gilroy R."/>
            <person name="Ravi A."/>
            <person name="Getino M."/>
            <person name="Pursley I."/>
            <person name="Horton D.L."/>
            <person name="Alikhan N.F."/>
            <person name="Baker D."/>
            <person name="Gharbi K."/>
            <person name="Hall N."/>
            <person name="Watson M."/>
            <person name="Adriaenssens E.M."/>
            <person name="Foster-Nyarko E."/>
            <person name="Jarju S."/>
            <person name="Secka A."/>
            <person name="Antonio M."/>
            <person name="Oren A."/>
            <person name="Chaudhuri R.R."/>
            <person name="La Ragione R."/>
            <person name="Hildebrand F."/>
            <person name="Pallen M.J."/>
        </authorList>
    </citation>
    <scope>NUCLEOTIDE SEQUENCE</scope>
    <source>
        <strain evidence="9">11300</strain>
    </source>
</reference>
<evidence type="ECO:0000256" key="6">
    <source>
        <dbReference type="ARBA" id="ARBA00044633"/>
    </source>
</evidence>
<keyword evidence="5 7" id="KW-0057">Aromatic amino acid biosynthesis</keyword>
<dbReference type="AlphaFoldDB" id="A0A9D1I318"/>
<feature type="binding site" evidence="7">
    <location>
        <position position="160"/>
    </location>
    <ligand>
        <name>3-phosphoshikimate</name>
        <dbReference type="ChEBI" id="CHEBI:145989"/>
    </ligand>
</feature>
<feature type="binding site" evidence="7">
    <location>
        <position position="312"/>
    </location>
    <ligand>
        <name>3-phosphoshikimate</name>
        <dbReference type="ChEBI" id="CHEBI:145989"/>
    </ligand>
</feature>
<dbReference type="PANTHER" id="PTHR21090">
    <property type="entry name" value="AROM/DEHYDROQUINATE SYNTHASE"/>
    <property type="match status" value="1"/>
</dbReference>
<dbReference type="Pfam" id="PF00275">
    <property type="entry name" value="EPSP_synthase"/>
    <property type="match status" value="1"/>
</dbReference>
<feature type="binding site" evidence="7">
    <location>
        <position position="359"/>
    </location>
    <ligand>
        <name>phosphoenolpyruvate</name>
        <dbReference type="ChEBI" id="CHEBI:58702"/>
    </ligand>
</feature>
<accession>A0A9D1I318</accession>
<dbReference type="InterPro" id="IPR036968">
    <property type="entry name" value="Enolpyruvate_Tfrase_sf"/>
</dbReference>
<feature type="binding site" evidence="7">
    <location>
        <position position="286"/>
    </location>
    <ligand>
        <name>3-phosphoshikimate</name>
        <dbReference type="ChEBI" id="CHEBI:145989"/>
    </ligand>
</feature>